<feature type="transmembrane region" description="Helical" evidence="7">
    <location>
        <begin position="255"/>
        <end position="276"/>
    </location>
</feature>
<evidence type="ECO:0000256" key="7">
    <source>
        <dbReference type="SAM" id="Phobius"/>
    </source>
</evidence>
<evidence type="ECO:0000256" key="3">
    <source>
        <dbReference type="ARBA" id="ARBA00022475"/>
    </source>
</evidence>
<dbReference type="RefSeq" id="WP_057750304.1">
    <property type="nucleotide sequence ID" value="NZ_LJYG01000090.1"/>
</dbReference>
<evidence type="ECO:0000256" key="6">
    <source>
        <dbReference type="ARBA" id="ARBA00023136"/>
    </source>
</evidence>
<comment type="similarity">
    <text evidence="2">Belongs to the NrfD family.</text>
</comment>
<keyword evidence="5 7" id="KW-1133">Transmembrane helix</keyword>
<evidence type="ECO:0000313" key="9">
    <source>
        <dbReference type="Proteomes" id="UP000051936"/>
    </source>
</evidence>
<dbReference type="Proteomes" id="UP000051936">
    <property type="component" value="Unassembled WGS sequence"/>
</dbReference>
<dbReference type="EMBL" id="LJYG01000090">
    <property type="protein sequence ID" value="KRQ09116.1"/>
    <property type="molecule type" value="Genomic_DNA"/>
</dbReference>
<gene>
    <name evidence="8" type="ORF">AOQ71_21025</name>
</gene>
<feature type="transmembrane region" description="Helical" evidence="7">
    <location>
        <begin position="220"/>
        <end position="243"/>
    </location>
</feature>
<keyword evidence="4 7" id="KW-0812">Transmembrane</keyword>
<dbReference type="Pfam" id="PF03916">
    <property type="entry name" value="NrfD"/>
    <property type="match status" value="1"/>
</dbReference>
<reference evidence="8 9" key="1">
    <citation type="submission" date="2015-09" db="EMBL/GenBank/DDBJ databases">
        <title>Draft Genome Sequence of Bradyrhizobium manausense Strain BR 3351T, a Novel Symbiotic Nitrogen-Fixing Alphaproteobacterium Isolated from Brazilian Amazon Rain Forest.</title>
        <authorList>
            <person name="De Araujo J.L."/>
            <person name="Zilli J.E."/>
        </authorList>
    </citation>
    <scope>NUCLEOTIDE SEQUENCE [LARGE SCALE GENOMIC DNA]</scope>
    <source>
        <strain evidence="8 9">BR3351</strain>
    </source>
</reference>
<name>A0A0R3DND1_9BRAD</name>
<evidence type="ECO:0000256" key="1">
    <source>
        <dbReference type="ARBA" id="ARBA00004651"/>
    </source>
</evidence>
<feature type="transmembrane region" description="Helical" evidence="7">
    <location>
        <begin position="158"/>
        <end position="179"/>
    </location>
</feature>
<feature type="transmembrane region" description="Helical" evidence="7">
    <location>
        <begin position="34"/>
        <end position="58"/>
    </location>
</feature>
<feature type="transmembrane region" description="Helical" evidence="7">
    <location>
        <begin position="338"/>
        <end position="356"/>
    </location>
</feature>
<feature type="transmembrane region" description="Helical" evidence="7">
    <location>
        <begin position="109"/>
        <end position="127"/>
    </location>
</feature>
<dbReference type="InterPro" id="IPR005614">
    <property type="entry name" value="NrfD-like"/>
</dbReference>
<evidence type="ECO:0000256" key="5">
    <source>
        <dbReference type="ARBA" id="ARBA00022989"/>
    </source>
</evidence>
<proteinExistence type="inferred from homology"/>
<feature type="transmembrane region" description="Helical" evidence="7">
    <location>
        <begin position="297"/>
        <end position="318"/>
    </location>
</feature>
<sequence length="451" mass="51245">MSEHSDILPTRQSMGGMTDQLTGIPLHFPADRRWVIAMTVASAMLLLLMVSVVALFTRGVGIWGINIPVNWAFAIHNYVWWLGIGHAGTLISALLLLTGSEWRNSLNRFAETMTLFAVVCAGIYPFLHLGRPWYVYWMFPYPATMGVWPQFRSPLEWDIWAVLTYLTVSLAFWYTGLIPDLAAARDRATRRGWQVFFGITALGWRGSARHWQRWQQAYRLTAGLAVPLVVSVHSEVSLLFAAGQIPGWHSTIFPPYFVLGAAFSGFAVVSIIAVSLRSWFGLKNLVTDDHLDLLGKVLLATGLMTGYGYVFEVFDAVYSGEAHEMQTLVDRFTGAYAWTYWGAVIFNFIPLQALWWRAVRRSGWMLLLISVSVVIGMWLERYMILVTSLYRDFLVSSWSHFTPSFWDWSTYFGTIGLFLVPFLIAVRLVPMISIFESKELLHEEKEGQQHG</sequence>
<keyword evidence="6 7" id="KW-0472">Membrane</keyword>
<dbReference type="PANTHER" id="PTHR43044:SF2">
    <property type="entry name" value="POLYSULPHIDE REDUCTASE NRFD"/>
    <property type="match status" value="1"/>
</dbReference>
<comment type="caution">
    <text evidence="8">The sequence shown here is derived from an EMBL/GenBank/DDBJ whole genome shotgun (WGS) entry which is preliminary data.</text>
</comment>
<feature type="transmembrane region" description="Helical" evidence="7">
    <location>
        <begin position="410"/>
        <end position="429"/>
    </location>
</feature>
<dbReference type="GO" id="GO:0005886">
    <property type="term" value="C:plasma membrane"/>
    <property type="evidence" value="ECO:0007669"/>
    <property type="project" value="UniProtKB-SubCell"/>
</dbReference>
<comment type="subcellular location">
    <subcellularLocation>
        <location evidence="1">Cell membrane</location>
        <topology evidence="1">Multi-pass membrane protein</topology>
    </subcellularLocation>
</comment>
<organism evidence="8 9">
    <name type="scientific">Bradyrhizobium manausense</name>
    <dbReference type="NCBI Taxonomy" id="989370"/>
    <lineage>
        <taxon>Bacteria</taxon>
        <taxon>Pseudomonadati</taxon>
        <taxon>Pseudomonadota</taxon>
        <taxon>Alphaproteobacteria</taxon>
        <taxon>Hyphomicrobiales</taxon>
        <taxon>Nitrobacteraceae</taxon>
        <taxon>Bradyrhizobium</taxon>
    </lineage>
</organism>
<evidence type="ECO:0000256" key="4">
    <source>
        <dbReference type="ARBA" id="ARBA00022692"/>
    </source>
</evidence>
<evidence type="ECO:0000256" key="2">
    <source>
        <dbReference type="ARBA" id="ARBA00008929"/>
    </source>
</evidence>
<feature type="transmembrane region" description="Helical" evidence="7">
    <location>
        <begin position="363"/>
        <end position="390"/>
    </location>
</feature>
<accession>A0A0R3DND1</accession>
<keyword evidence="3" id="KW-1003">Cell membrane</keyword>
<dbReference type="STRING" id="989370.AOQ71_21025"/>
<feature type="transmembrane region" description="Helical" evidence="7">
    <location>
        <begin position="78"/>
        <end position="97"/>
    </location>
</feature>
<evidence type="ECO:0000313" key="8">
    <source>
        <dbReference type="EMBL" id="KRQ09116.1"/>
    </source>
</evidence>
<protein>
    <submittedName>
        <fullName evidence="8">Hydrogenase</fullName>
    </submittedName>
</protein>
<keyword evidence="9" id="KW-1185">Reference proteome</keyword>
<dbReference type="PANTHER" id="PTHR43044">
    <property type="match status" value="1"/>
</dbReference>
<dbReference type="AlphaFoldDB" id="A0A0R3DND1"/>